<reference evidence="6 7" key="1">
    <citation type="submission" date="2018-08" db="EMBL/GenBank/DDBJ databases">
        <title>Thalassotalea euphylliae genome.</title>
        <authorList>
            <person name="Summers S."/>
            <person name="Rice S.A."/>
            <person name="Freckelton M.L."/>
            <person name="Nedved B.T."/>
            <person name="Hadfield M.G."/>
        </authorList>
    </citation>
    <scope>NUCLEOTIDE SEQUENCE [LARGE SCALE GENOMIC DNA]</scope>
    <source>
        <strain evidence="6 7">H1</strain>
    </source>
</reference>
<dbReference type="GO" id="GO:0003700">
    <property type="term" value="F:DNA-binding transcription factor activity"/>
    <property type="evidence" value="ECO:0007669"/>
    <property type="project" value="TreeGrafter"/>
</dbReference>
<evidence type="ECO:0000256" key="3">
    <source>
        <dbReference type="ARBA" id="ARBA00023163"/>
    </source>
</evidence>
<evidence type="ECO:0000256" key="2">
    <source>
        <dbReference type="ARBA" id="ARBA00023125"/>
    </source>
</evidence>
<evidence type="ECO:0000256" key="1">
    <source>
        <dbReference type="ARBA" id="ARBA00023015"/>
    </source>
</evidence>
<dbReference type="InterPro" id="IPR001647">
    <property type="entry name" value="HTH_TetR"/>
</dbReference>
<dbReference type="InterPro" id="IPR009057">
    <property type="entry name" value="Homeodomain-like_sf"/>
</dbReference>
<comment type="caution">
    <text evidence="6">The sequence shown here is derived from an EMBL/GenBank/DDBJ whole genome shotgun (WGS) entry which is preliminary data.</text>
</comment>
<evidence type="ECO:0000313" key="7">
    <source>
        <dbReference type="Proteomes" id="UP000256478"/>
    </source>
</evidence>
<organism evidence="6 7">
    <name type="scientific">Thalassotalea euphylliae</name>
    <dbReference type="NCBI Taxonomy" id="1655234"/>
    <lineage>
        <taxon>Bacteria</taxon>
        <taxon>Pseudomonadati</taxon>
        <taxon>Pseudomonadota</taxon>
        <taxon>Gammaproteobacteria</taxon>
        <taxon>Alteromonadales</taxon>
        <taxon>Colwelliaceae</taxon>
        <taxon>Thalassotalea</taxon>
    </lineage>
</organism>
<evidence type="ECO:0000313" key="6">
    <source>
        <dbReference type="EMBL" id="REL26226.1"/>
    </source>
</evidence>
<dbReference type="Proteomes" id="UP000256478">
    <property type="component" value="Unassembled WGS sequence"/>
</dbReference>
<dbReference type="Gene3D" id="1.10.357.10">
    <property type="entry name" value="Tetracycline Repressor, domain 2"/>
    <property type="match status" value="1"/>
</dbReference>
<keyword evidence="1" id="KW-0805">Transcription regulation</keyword>
<accession>A0A3E0TNT1</accession>
<feature type="domain" description="HTH tetR-type" evidence="5">
    <location>
        <begin position="8"/>
        <end position="66"/>
    </location>
</feature>
<dbReference type="PANTHER" id="PTHR30055">
    <property type="entry name" value="HTH-TYPE TRANSCRIPTIONAL REGULATOR RUTR"/>
    <property type="match status" value="1"/>
</dbReference>
<sequence length="187" mass="20844">MMVDARIVKSQQALVLAGLKLINKNKEISLSDVAKEAGVGRATLYRLYSSKEALIEAIALHCLNAFEVATKPIEQLATSTMHAFELLFELTMPLTDESQFLMSLDYFADDIPQVNDIIAKQDEELWDLIEEAKQAGQLEKSLPTSWVLNLIEGLYYAGWVQQQEYQASAKQAAALAFQSFSRAVTPL</sequence>
<dbReference type="PANTHER" id="PTHR30055:SF234">
    <property type="entry name" value="HTH-TYPE TRANSCRIPTIONAL REGULATOR BETI"/>
    <property type="match status" value="1"/>
</dbReference>
<proteinExistence type="predicted"/>
<dbReference type="EMBL" id="QUOU01000001">
    <property type="protein sequence ID" value="REL26226.1"/>
    <property type="molecule type" value="Genomic_DNA"/>
</dbReference>
<evidence type="ECO:0000259" key="5">
    <source>
        <dbReference type="PROSITE" id="PS50977"/>
    </source>
</evidence>
<keyword evidence="3" id="KW-0804">Transcription</keyword>
<dbReference type="AlphaFoldDB" id="A0A3E0TNT1"/>
<dbReference type="OrthoDB" id="63332at2"/>
<feature type="DNA-binding region" description="H-T-H motif" evidence="4">
    <location>
        <begin position="29"/>
        <end position="48"/>
    </location>
</feature>
<dbReference type="Pfam" id="PF00440">
    <property type="entry name" value="TetR_N"/>
    <property type="match status" value="1"/>
</dbReference>
<dbReference type="InterPro" id="IPR050109">
    <property type="entry name" value="HTH-type_TetR-like_transc_reg"/>
</dbReference>
<gene>
    <name evidence="6" type="ORF">DXX93_06255</name>
</gene>
<protein>
    <submittedName>
        <fullName evidence="6">TetR/AcrR family transcriptional regulator</fullName>
    </submittedName>
</protein>
<evidence type="ECO:0000256" key="4">
    <source>
        <dbReference type="PROSITE-ProRule" id="PRU00335"/>
    </source>
</evidence>
<name>A0A3E0TNT1_9GAMM</name>
<keyword evidence="2 4" id="KW-0238">DNA-binding</keyword>
<dbReference type="SUPFAM" id="SSF46689">
    <property type="entry name" value="Homeodomain-like"/>
    <property type="match status" value="1"/>
</dbReference>
<dbReference type="PROSITE" id="PS50977">
    <property type="entry name" value="HTH_TETR_2"/>
    <property type="match status" value="1"/>
</dbReference>
<dbReference type="GO" id="GO:0000976">
    <property type="term" value="F:transcription cis-regulatory region binding"/>
    <property type="evidence" value="ECO:0007669"/>
    <property type="project" value="TreeGrafter"/>
</dbReference>